<dbReference type="GO" id="GO:0003676">
    <property type="term" value="F:nucleic acid binding"/>
    <property type="evidence" value="ECO:0007669"/>
    <property type="project" value="InterPro"/>
</dbReference>
<evidence type="ECO:0000256" key="1">
    <source>
        <dbReference type="ARBA" id="ARBA00022603"/>
    </source>
</evidence>
<keyword evidence="2" id="KW-0808">Transferase</keyword>
<dbReference type="InterPro" id="IPR050320">
    <property type="entry name" value="N5-glutamine_MTase"/>
</dbReference>
<gene>
    <name evidence="4" type="ORF">K402DRAFT_325753</name>
</gene>
<dbReference type="AlphaFoldDB" id="A0A6G1HAM3"/>
<dbReference type="PROSITE" id="PS00092">
    <property type="entry name" value="N6_MTASE"/>
    <property type="match status" value="1"/>
</dbReference>
<name>A0A6G1HAM3_9PEZI</name>
<evidence type="ECO:0000313" key="5">
    <source>
        <dbReference type="Proteomes" id="UP000800041"/>
    </source>
</evidence>
<dbReference type="PANTHER" id="PTHR18895:SF74">
    <property type="entry name" value="MTRF1L RELEASE FACTOR GLUTAMINE METHYLTRANSFERASE"/>
    <property type="match status" value="1"/>
</dbReference>
<accession>A0A6G1HAM3</accession>
<dbReference type="NCBIfam" id="TIGR00536">
    <property type="entry name" value="hemK_fam"/>
    <property type="match status" value="1"/>
</dbReference>
<dbReference type="InterPro" id="IPR002052">
    <property type="entry name" value="DNA_methylase_N6_adenine_CS"/>
</dbReference>
<dbReference type="Proteomes" id="UP000800041">
    <property type="component" value="Unassembled WGS sequence"/>
</dbReference>
<protein>
    <submittedName>
        <fullName evidence="4">Modification methylase HemK</fullName>
    </submittedName>
</protein>
<dbReference type="CDD" id="cd02440">
    <property type="entry name" value="AdoMet_MTases"/>
    <property type="match status" value="1"/>
</dbReference>
<keyword evidence="3" id="KW-0949">S-adenosyl-L-methionine</keyword>
<dbReference type="EMBL" id="ML977143">
    <property type="protein sequence ID" value="KAF1990114.1"/>
    <property type="molecule type" value="Genomic_DNA"/>
</dbReference>
<proteinExistence type="predicted"/>
<evidence type="ECO:0000313" key="4">
    <source>
        <dbReference type="EMBL" id="KAF1990114.1"/>
    </source>
</evidence>
<dbReference type="InterPro" id="IPR004556">
    <property type="entry name" value="HemK-like"/>
</dbReference>
<evidence type="ECO:0000256" key="2">
    <source>
        <dbReference type="ARBA" id="ARBA00022679"/>
    </source>
</evidence>
<dbReference type="OrthoDB" id="269872at2759"/>
<keyword evidence="1 4" id="KW-0489">Methyltransferase</keyword>
<keyword evidence="5" id="KW-1185">Reference proteome</keyword>
<reference evidence="4" key="1">
    <citation type="journal article" date="2020" name="Stud. Mycol.">
        <title>101 Dothideomycetes genomes: a test case for predicting lifestyles and emergence of pathogens.</title>
        <authorList>
            <person name="Haridas S."/>
            <person name="Albert R."/>
            <person name="Binder M."/>
            <person name="Bloem J."/>
            <person name="Labutti K."/>
            <person name="Salamov A."/>
            <person name="Andreopoulos B."/>
            <person name="Baker S."/>
            <person name="Barry K."/>
            <person name="Bills G."/>
            <person name="Bluhm B."/>
            <person name="Cannon C."/>
            <person name="Castanera R."/>
            <person name="Culley D."/>
            <person name="Daum C."/>
            <person name="Ezra D."/>
            <person name="Gonzalez J."/>
            <person name="Henrissat B."/>
            <person name="Kuo A."/>
            <person name="Liang C."/>
            <person name="Lipzen A."/>
            <person name="Lutzoni F."/>
            <person name="Magnuson J."/>
            <person name="Mondo S."/>
            <person name="Nolan M."/>
            <person name="Ohm R."/>
            <person name="Pangilinan J."/>
            <person name="Park H.-J."/>
            <person name="Ramirez L."/>
            <person name="Alfaro M."/>
            <person name="Sun H."/>
            <person name="Tritt A."/>
            <person name="Yoshinaga Y."/>
            <person name="Zwiers L.-H."/>
            <person name="Turgeon B."/>
            <person name="Goodwin S."/>
            <person name="Spatafora J."/>
            <person name="Crous P."/>
            <person name="Grigoriev I."/>
        </authorList>
    </citation>
    <scope>NUCLEOTIDE SEQUENCE</scope>
    <source>
        <strain evidence="4">CBS 113979</strain>
    </source>
</reference>
<dbReference type="Gene3D" id="3.40.50.150">
    <property type="entry name" value="Vaccinia Virus protein VP39"/>
    <property type="match status" value="1"/>
</dbReference>
<evidence type="ECO:0000256" key="3">
    <source>
        <dbReference type="ARBA" id="ARBA00022691"/>
    </source>
</evidence>
<dbReference type="GO" id="GO:0008276">
    <property type="term" value="F:protein methyltransferase activity"/>
    <property type="evidence" value="ECO:0007669"/>
    <property type="project" value="InterPro"/>
</dbReference>
<dbReference type="InterPro" id="IPR029063">
    <property type="entry name" value="SAM-dependent_MTases_sf"/>
</dbReference>
<dbReference type="GO" id="GO:0032259">
    <property type="term" value="P:methylation"/>
    <property type="evidence" value="ECO:0007669"/>
    <property type="project" value="UniProtKB-KW"/>
</dbReference>
<dbReference type="PANTHER" id="PTHR18895">
    <property type="entry name" value="HEMK METHYLTRANSFERASE"/>
    <property type="match status" value="1"/>
</dbReference>
<dbReference type="SUPFAM" id="SSF53335">
    <property type="entry name" value="S-adenosyl-L-methionine-dependent methyltransferases"/>
    <property type="match status" value="1"/>
</dbReference>
<dbReference type="GO" id="GO:0005739">
    <property type="term" value="C:mitochondrion"/>
    <property type="evidence" value="ECO:0007669"/>
    <property type="project" value="TreeGrafter"/>
</dbReference>
<organism evidence="4 5">
    <name type="scientific">Aulographum hederae CBS 113979</name>
    <dbReference type="NCBI Taxonomy" id="1176131"/>
    <lineage>
        <taxon>Eukaryota</taxon>
        <taxon>Fungi</taxon>
        <taxon>Dikarya</taxon>
        <taxon>Ascomycota</taxon>
        <taxon>Pezizomycotina</taxon>
        <taxon>Dothideomycetes</taxon>
        <taxon>Pleosporomycetidae</taxon>
        <taxon>Aulographales</taxon>
        <taxon>Aulographaceae</taxon>
    </lineage>
</organism>
<sequence>MPRISPSALRQARAISPLLPQLLRPCRELQSAQNELRWLREHAVKVASTKQWPQWHSYLQVLCRKRGKGVPLQYLLGSEYFGDLEIICKPGVLIPRPETAASVTFLVERLTEKGHQLPGELRVLDLCTGTGCIPLLFRHEFSRRSSTRLRLMGVDISRAAVELALQNQGRLETPPRVYTAFSFHQADVLSPNLSNPSASCPPLFEVLNDQGHMQWDILISNPPYISPQSFFRDTARSVRNFEPHLALVPPSSPIVPDEEKGDPFYPRLLEIAEKLNVKVVLFEVADLQQADRVAEMAQRGGIWKGIEIWRDEPSAPSHQNETGHVQFPTLGRGNGRSVFCWRDAAKSWLGAAARAA</sequence>